<dbReference type="PANTHER" id="PTHR35983:SF1">
    <property type="entry name" value="UPF0166 PROTEIN TM_0021"/>
    <property type="match status" value="1"/>
</dbReference>
<dbReference type="Pfam" id="PF02641">
    <property type="entry name" value="DUF190"/>
    <property type="match status" value="1"/>
</dbReference>
<evidence type="ECO:0000256" key="1">
    <source>
        <dbReference type="ARBA" id="ARBA00010554"/>
    </source>
</evidence>
<dbReference type="EMBL" id="JAGETX010000010">
    <property type="protein sequence ID" value="MBO3272202.1"/>
    <property type="molecule type" value="Genomic_DNA"/>
</dbReference>
<dbReference type="RefSeq" id="WP_208308477.1">
    <property type="nucleotide sequence ID" value="NZ_JAGETX010000010.1"/>
</dbReference>
<comment type="similarity">
    <text evidence="1">Belongs to the UPF0166 family.</text>
</comment>
<keyword evidence="3" id="KW-1185">Reference proteome</keyword>
<evidence type="ECO:0000313" key="2">
    <source>
        <dbReference type="EMBL" id="MBO3272202.1"/>
    </source>
</evidence>
<name>A0ABS3TEW2_9BACT</name>
<proteinExistence type="inferred from homology"/>
<dbReference type="InterPro" id="IPR015867">
    <property type="entry name" value="N-reg_PII/ATP_PRibTrfase_C"/>
</dbReference>
<reference evidence="2 3" key="1">
    <citation type="submission" date="2021-03" db="EMBL/GenBank/DDBJ databases">
        <authorList>
            <person name="Kim M.K."/>
        </authorList>
    </citation>
    <scope>NUCLEOTIDE SEQUENCE [LARGE SCALE GENOMIC DNA]</scope>
    <source>
        <strain evidence="2 3">BT507</strain>
    </source>
</reference>
<comment type="caution">
    <text evidence="2">The sequence shown here is derived from an EMBL/GenBank/DDBJ whole genome shotgun (WGS) entry which is preliminary data.</text>
</comment>
<dbReference type="InterPro" id="IPR011322">
    <property type="entry name" value="N-reg_PII-like_a/b"/>
</dbReference>
<dbReference type="Proteomes" id="UP000670527">
    <property type="component" value="Unassembled WGS sequence"/>
</dbReference>
<dbReference type="InterPro" id="IPR003793">
    <property type="entry name" value="UPF0166"/>
</dbReference>
<sequence length="93" mass="9805">MTTFQPAQLLRIYVGEQDKHGHESLYEALAYAARQAGLPGATVTKGVLGFGAAGHMESAKLLTLAENLPLVLDFVASPAALAVFLPEAERLLG</sequence>
<dbReference type="SUPFAM" id="SSF54913">
    <property type="entry name" value="GlnB-like"/>
    <property type="match status" value="1"/>
</dbReference>
<evidence type="ECO:0000313" key="3">
    <source>
        <dbReference type="Proteomes" id="UP000670527"/>
    </source>
</evidence>
<gene>
    <name evidence="2" type="ORF">J4D97_16215</name>
</gene>
<dbReference type="Gene3D" id="3.30.70.120">
    <property type="match status" value="1"/>
</dbReference>
<organism evidence="2 3">
    <name type="scientific">Hymenobacter defluvii</name>
    <dbReference type="NCBI Taxonomy" id="2054411"/>
    <lineage>
        <taxon>Bacteria</taxon>
        <taxon>Pseudomonadati</taxon>
        <taxon>Bacteroidota</taxon>
        <taxon>Cytophagia</taxon>
        <taxon>Cytophagales</taxon>
        <taxon>Hymenobacteraceae</taxon>
        <taxon>Hymenobacter</taxon>
    </lineage>
</organism>
<accession>A0ABS3TEW2</accession>
<dbReference type="PANTHER" id="PTHR35983">
    <property type="entry name" value="UPF0166 PROTEIN TM_0021"/>
    <property type="match status" value="1"/>
</dbReference>
<protein>
    <submittedName>
        <fullName evidence="2">DUF190 domain-containing protein</fullName>
    </submittedName>
</protein>